<organism evidence="1 2">
    <name type="scientific">Cryptolaemus montrouzieri</name>
    <dbReference type="NCBI Taxonomy" id="559131"/>
    <lineage>
        <taxon>Eukaryota</taxon>
        <taxon>Metazoa</taxon>
        <taxon>Ecdysozoa</taxon>
        <taxon>Arthropoda</taxon>
        <taxon>Hexapoda</taxon>
        <taxon>Insecta</taxon>
        <taxon>Pterygota</taxon>
        <taxon>Neoptera</taxon>
        <taxon>Endopterygota</taxon>
        <taxon>Coleoptera</taxon>
        <taxon>Polyphaga</taxon>
        <taxon>Cucujiformia</taxon>
        <taxon>Coccinelloidea</taxon>
        <taxon>Coccinellidae</taxon>
        <taxon>Scymninae</taxon>
        <taxon>Scymnini</taxon>
        <taxon>Cryptolaemus</taxon>
    </lineage>
</organism>
<dbReference type="Proteomes" id="UP001516400">
    <property type="component" value="Unassembled WGS sequence"/>
</dbReference>
<comment type="caution">
    <text evidence="1">The sequence shown here is derived from an EMBL/GenBank/DDBJ whole genome shotgun (WGS) entry which is preliminary data.</text>
</comment>
<dbReference type="EMBL" id="JABFTP020000124">
    <property type="protein sequence ID" value="KAL3279355.1"/>
    <property type="molecule type" value="Genomic_DNA"/>
</dbReference>
<reference evidence="1 2" key="1">
    <citation type="journal article" date="2021" name="BMC Biol.">
        <title>Horizontally acquired antibacterial genes associated with adaptive radiation of ladybird beetles.</title>
        <authorList>
            <person name="Li H.S."/>
            <person name="Tang X.F."/>
            <person name="Huang Y.H."/>
            <person name="Xu Z.Y."/>
            <person name="Chen M.L."/>
            <person name="Du X.Y."/>
            <person name="Qiu B.Y."/>
            <person name="Chen P.T."/>
            <person name="Zhang W."/>
            <person name="Slipinski A."/>
            <person name="Escalona H.E."/>
            <person name="Waterhouse R.M."/>
            <person name="Zwick A."/>
            <person name="Pang H."/>
        </authorList>
    </citation>
    <scope>NUCLEOTIDE SEQUENCE [LARGE SCALE GENOMIC DNA]</scope>
    <source>
        <strain evidence="1">SYSU2018</strain>
    </source>
</reference>
<keyword evidence="2" id="KW-1185">Reference proteome</keyword>
<name>A0ABD2NLA0_9CUCU</name>
<accession>A0ABD2NLA0</accession>
<sequence length="137" mass="15471">YSMPLHPLSLPEDQNILDCQYCSLSVYFKVLYNEKLKQPILFRKTPIHKITKYDLESAECNSIEESNNFYATAGLVGFSINEDMRCLGNMKKETSLAVTVPELEVIVAGMVMKHTIDICGISTSLLNEIFPLPVDFC</sequence>
<feature type="non-terminal residue" evidence="1">
    <location>
        <position position="137"/>
    </location>
</feature>
<gene>
    <name evidence="1" type="ORF">HHI36_016861</name>
</gene>
<evidence type="ECO:0000313" key="2">
    <source>
        <dbReference type="Proteomes" id="UP001516400"/>
    </source>
</evidence>
<dbReference type="AlphaFoldDB" id="A0ABD2NLA0"/>
<proteinExistence type="predicted"/>
<evidence type="ECO:0000313" key="1">
    <source>
        <dbReference type="EMBL" id="KAL3279355.1"/>
    </source>
</evidence>
<feature type="non-terminal residue" evidence="1">
    <location>
        <position position="1"/>
    </location>
</feature>
<protein>
    <submittedName>
        <fullName evidence="1">Uncharacterized protein</fullName>
    </submittedName>
</protein>